<gene>
    <name evidence="3" type="ORF">M8A51_02205</name>
</gene>
<keyword evidence="1" id="KW-1133">Transmembrane helix</keyword>
<evidence type="ECO:0000313" key="3">
    <source>
        <dbReference type="EMBL" id="MCM5678338.1"/>
    </source>
</evidence>
<evidence type="ECO:0000256" key="1">
    <source>
        <dbReference type="SAM" id="Phobius"/>
    </source>
</evidence>
<dbReference type="PANTHER" id="PTHR40547:SF1">
    <property type="entry name" value="SLL0298 PROTEIN"/>
    <property type="match status" value="1"/>
</dbReference>
<evidence type="ECO:0000313" key="4">
    <source>
        <dbReference type="Proteomes" id="UP001165541"/>
    </source>
</evidence>
<keyword evidence="4" id="KW-1185">Reference proteome</keyword>
<keyword evidence="1" id="KW-0812">Transmembrane</keyword>
<feature type="transmembrane region" description="Helical" evidence="1">
    <location>
        <begin position="129"/>
        <end position="152"/>
    </location>
</feature>
<comment type="caution">
    <text evidence="3">The sequence shown here is derived from an EMBL/GenBank/DDBJ whole genome shotgun (WGS) entry which is preliminary data.</text>
</comment>
<sequence>MSNRWLRPVARHLDDDRLWHFDREPVARGVAIGLFFGLLLPLAQFLFAAVLAIVLRGNVPTAAVSTLITNPITFPPIYWLAYRLGTRLIEARSAGPVADVIASEAGQVAQHTGWLESVLYWVQTAGLPLATGLLVLACCASLTGYVLVRVLWRPHRH</sequence>
<dbReference type="Proteomes" id="UP001165541">
    <property type="component" value="Unassembled WGS sequence"/>
</dbReference>
<keyword evidence="1" id="KW-0472">Membrane</keyword>
<dbReference type="Pfam" id="PF09835">
    <property type="entry name" value="DUF2062"/>
    <property type="match status" value="1"/>
</dbReference>
<evidence type="ECO:0000259" key="2">
    <source>
        <dbReference type="Pfam" id="PF09835"/>
    </source>
</evidence>
<dbReference type="EMBL" id="JAMKFE010000001">
    <property type="protein sequence ID" value="MCM5678338.1"/>
    <property type="molecule type" value="Genomic_DNA"/>
</dbReference>
<dbReference type="InterPro" id="IPR018639">
    <property type="entry name" value="DUF2062"/>
</dbReference>
<organism evidence="3 4">
    <name type="scientific">Caldimonas mangrovi</name>
    <dbReference type="NCBI Taxonomy" id="2944811"/>
    <lineage>
        <taxon>Bacteria</taxon>
        <taxon>Pseudomonadati</taxon>
        <taxon>Pseudomonadota</taxon>
        <taxon>Betaproteobacteria</taxon>
        <taxon>Burkholderiales</taxon>
        <taxon>Sphaerotilaceae</taxon>
        <taxon>Caldimonas</taxon>
    </lineage>
</organism>
<dbReference type="RefSeq" id="WP_251776470.1">
    <property type="nucleotide sequence ID" value="NZ_JAMKFE010000001.1"/>
</dbReference>
<protein>
    <submittedName>
        <fullName evidence="3">DUF2062 domain-containing protein</fullName>
    </submittedName>
</protein>
<reference evidence="3" key="1">
    <citation type="submission" date="2022-05" db="EMBL/GenBank/DDBJ databases">
        <title>Schlegelella sp. nov., isolated from mangrove soil.</title>
        <authorList>
            <person name="Liu Y."/>
            <person name="Ge X."/>
            <person name="Liu W."/>
        </authorList>
    </citation>
    <scope>NUCLEOTIDE SEQUENCE</scope>
    <source>
        <strain evidence="3">S2-27</strain>
    </source>
</reference>
<proteinExistence type="predicted"/>
<feature type="transmembrane region" description="Helical" evidence="1">
    <location>
        <begin position="30"/>
        <end position="55"/>
    </location>
</feature>
<name>A0ABT0YHY4_9BURK</name>
<feature type="domain" description="DUF2062" evidence="2">
    <location>
        <begin position="6"/>
        <end position="156"/>
    </location>
</feature>
<dbReference type="PANTHER" id="PTHR40547">
    <property type="entry name" value="SLL0298 PROTEIN"/>
    <property type="match status" value="1"/>
</dbReference>
<accession>A0ABT0YHY4</accession>